<proteinExistence type="predicted"/>
<name>A0ACC0AY60_CATRO</name>
<comment type="caution">
    <text evidence="1">The sequence shown here is derived from an EMBL/GenBank/DDBJ whole genome shotgun (WGS) entry which is preliminary data.</text>
</comment>
<evidence type="ECO:0000313" key="1">
    <source>
        <dbReference type="EMBL" id="KAI5665556.1"/>
    </source>
</evidence>
<organism evidence="1 2">
    <name type="scientific">Catharanthus roseus</name>
    <name type="common">Madagascar periwinkle</name>
    <name type="synonym">Vinca rosea</name>
    <dbReference type="NCBI Taxonomy" id="4058"/>
    <lineage>
        <taxon>Eukaryota</taxon>
        <taxon>Viridiplantae</taxon>
        <taxon>Streptophyta</taxon>
        <taxon>Embryophyta</taxon>
        <taxon>Tracheophyta</taxon>
        <taxon>Spermatophyta</taxon>
        <taxon>Magnoliopsida</taxon>
        <taxon>eudicotyledons</taxon>
        <taxon>Gunneridae</taxon>
        <taxon>Pentapetalae</taxon>
        <taxon>asterids</taxon>
        <taxon>lamiids</taxon>
        <taxon>Gentianales</taxon>
        <taxon>Apocynaceae</taxon>
        <taxon>Rauvolfioideae</taxon>
        <taxon>Vinceae</taxon>
        <taxon>Catharanthinae</taxon>
        <taxon>Catharanthus</taxon>
    </lineage>
</organism>
<reference evidence="2" key="1">
    <citation type="journal article" date="2023" name="Nat. Plants">
        <title>Single-cell RNA sequencing provides a high-resolution roadmap for understanding the multicellular compartmentation of specialized metabolism.</title>
        <authorList>
            <person name="Sun S."/>
            <person name="Shen X."/>
            <person name="Li Y."/>
            <person name="Li Y."/>
            <person name="Wang S."/>
            <person name="Li R."/>
            <person name="Zhang H."/>
            <person name="Shen G."/>
            <person name="Guo B."/>
            <person name="Wei J."/>
            <person name="Xu J."/>
            <person name="St-Pierre B."/>
            <person name="Chen S."/>
            <person name="Sun C."/>
        </authorList>
    </citation>
    <scope>NUCLEOTIDE SEQUENCE [LARGE SCALE GENOMIC DNA]</scope>
</reference>
<evidence type="ECO:0000313" key="2">
    <source>
        <dbReference type="Proteomes" id="UP001060085"/>
    </source>
</evidence>
<gene>
    <name evidence="1" type="ORF">M9H77_15409</name>
</gene>
<dbReference type="Proteomes" id="UP001060085">
    <property type="component" value="Linkage Group LG04"/>
</dbReference>
<keyword evidence="2" id="KW-1185">Reference proteome</keyword>
<sequence>MGVHGLWDLLAPVGRRVSVETLAGKRLAIDASIWMIQFMKAMRDEKGEMVRNAHLLGFFRRICKLLYLRTKPIFVFDGGTPALKRRTVIARRRQRENAQAKIRKTAEKLLLNQLKQIRLKELADELEKQRKNNDAKGKTVLTPEELEKQNRRNDAKGKKVITDEAEIGDQISGGSHLYADRYNQEAVDEMLAASLMAEEEEGFTVGESSSCPPAEAEEEDADEDEEMILPVMDGKVDPAILAALPPSMQLDLLVQMRERLMAENRQKYQKVKKVPASFSELQIQAYLKTVAFRREIDEVQKSAAGRGIGGVQTSRIASEANREFIFSSSFSGDKQVLTSAGEGSRKSDTNLPTETSSNNVGSTLKKNNNDVSRSAEIEPQTNLGNDIQTYLDEKGRLRVSRVRAMGIRMTRDIQRNLDMIKEIEQERGVATENASNECTTGRSEGEAFANTPNGISILGDFDQDADGITWTNKKNKEGTLNVGTSIEISFETNSVPEFGGDDDDDLFAHLVAGDPVLDFHVDNSVSKKKSSDSASECEWEGDTLDDDTKADSELLVPDEMNDDSELEWEEGGDFVVDAKVKNSTVDINHAKELEGDAGGVIGNDVKVDSKSLVSVGDLNDESEFEWKVGSSDMQEEGSSCPSEYKKIASKGALEEEADFQEAIRRSLQDLEDGKTLNDLHKHEKARDAAEMSIRGMDIGFLDKDDPSKTEVSQNPVPDHAKRIRGSLKGEISEINNPLEVQLSPLSGNCDKMEIVTEKTCHSNLNEKVLKHGASEERNIQREVLIETISKVQEKDVCQISHQQKHTSNSGGHLNDFDAAMDGHSSETTVLGKGSLDDSIKGIDTACKPPEEEASAYISMEREEPLHHSASLDSKKKQIEVTEASLEEEMLILGEEERELGNERRNLERNAESVSSEMFAECQELLQIFGLPYIIAPMEAEAQCAYLELANLVDGVVTDDSDAFLFGARSVYKNIFDDRKYVETYFMKDIENELGLNRENLINIALLLGSDYTEGVSGIGIVNAIEVVNAFPEKDGLREFREWIESPDPSILGKRESKVGDTDMSCSDRGVDETQKKKQIFMDKHRNVSKNWHIPSSFPSDAVISAYTSPQVDKSTEPFSWGKPDHFILRKLCWEKFGWSIQKADELLLPVLKEYNKRETQLRMEAFYTFNERFAKIRSKRIKKALRGMTGKKSLDLIDKPGPRSKKRSANQRDASGDESEKEIGGEDFENAENRLDVTEKSTEKKLRKKGAQRESLDAAQRNKESSINAESCQNENEGLTVRQKGRGRGKGKNESIGKRRKKTGSSLKGAESCSDDESNSCDRHESQVKIEEQRQVRRSERPRKEVDYTMSDTIYDDSDHDVGNSRSEHLEGRAASADLLAAGDSMTSPSKVNRNEIVDQEPSGECLGRGSSFYQDKSALETTVIGSNWSKNEDIHSGDQLPNDYLTMGGGFCLDDDDTNPDPGGLASPTKAATSDSDLPSPSSFADNRNSTSKSNQPINRPNGTMDILQQEENSSLVDTSHAKNNTNDTKENSESSLLQKIPPDDGDHALNDSGRYLRAMPNLRRKRRKS</sequence>
<dbReference type="EMBL" id="CM044704">
    <property type="protein sequence ID" value="KAI5665556.1"/>
    <property type="molecule type" value="Genomic_DNA"/>
</dbReference>
<protein>
    <submittedName>
        <fullName evidence="1">Uncharacterized protein</fullName>
    </submittedName>
</protein>
<accession>A0ACC0AY60</accession>